<keyword evidence="1" id="KW-0812">Transmembrane</keyword>
<keyword evidence="1" id="KW-1133">Transmembrane helix</keyword>
<name>A0A3B0RS21_9ZZZZ</name>
<keyword evidence="1" id="KW-0472">Membrane</keyword>
<evidence type="ECO:0000256" key="1">
    <source>
        <dbReference type="SAM" id="Phobius"/>
    </source>
</evidence>
<proteinExistence type="predicted"/>
<sequence>MIFTTQFASAAIVNINSRINNESNPVSLLLDAGTYDVTPIGITDGGAYDSWNAWNGGQVTGCNSSGENCSTGWLNLYYFASSEFGEVSIWDVNRYASSSLALANSISTSFTLISSATVDFYIIDGANGSTAWDNVGGISLNVASPVPLPTALYLFLSGVAGLAAIRKKNSI</sequence>
<dbReference type="AlphaFoldDB" id="A0A3B0RS21"/>
<evidence type="ECO:0000313" key="2">
    <source>
        <dbReference type="EMBL" id="VAV86355.1"/>
    </source>
</evidence>
<reference evidence="2" key="1">
    <citation type="submission" date="2018-06" db="EMBL/GenBank/DDBJ databases">
        <authorList>
            <person name="Zhirakovskaya E."/>
        </authorList>
    </citation>
    <scope>NUCLEOTIDE SEQUENCE</scope>
</reference>
<dbReference type="EMBL" id="UOEB01000334">
    <property type="protein sequence ID" value="VAV86355.1"/>
    <property type="molecule type" value="Genomic_DNA"/>
</dbReference>
<accession>A0A3B0RS21</accession>
<organism evidence="2">
    <name type="scientific">hydrothermal vent metagenome</name>
    <dbReference type="NCBI Taxonomy" id="652676"/>
    <lineage>
        <taxon>unclassified sequences</taxon>
        <taxon>metagenomes</taxon>
        <taxon>ecological metagenomes</taxon>
    </lineage>
</organism>
<protein>
    <submittedName>
        <fullName evidence="2">Uncharacterized protein</fullName>
    </submittedName>
</protein>
<feature type="transmembrane region" description="Helical" evidence="1">
    <location>
        <begin position="146"/>
        <end position="165"/>
    </location>
</feature>
<gene>
    <name evidence="2" type="ORF">MNBD_BACTEROID02-1626</name>
</gene>